<sequence>MDDDEIRTGAPRRRRTLRDVADAVGVSVNTVSRALRGESGVSAESRETIRRAAEQLGYVPNVHARSLVLGGPRTIGLVITNVSNPFYAELISAIEQRAADEGYHIVLFLSEESTAREQAAAENVIRSGLDGVIVVPVQGETNPWQAVERAGIPLVVVNRRLDDLDVDTVATDNHAGAYAATSHVIAQGARSIVMLEEDLPITTIDQRIQGFRDALEDASLPLDERQVLMVPTRRSDRAALPWQAGDAYRVTVDLLARGHRPDGCVVGNDYFALGLYRALRERGLRCPEDTLVVGFGDYPFAEFLEPPLSTVRLPAGEVGRAAVDRLLHRVNGAEPRSREVTLVPPELVTRRSTGS</sequence>
<keyword evidence="6" id="KW-1185">Reference proteome</keyword>
<dbReference type="InterPro" id="IPR046335">
    <property type="entry name" value="LacI/GalR-like_sensor"/>
</dbReference>
<keyword evidence="3" id="KW-0804">Transcription</keyword>
<evidence type="ECO:0000256" key="3">
    <source>
        <dbReference type="ARBA" id="ARBA00023163"/>
    </source>
</evidence>
<dbReference type="STRING" id="648782.SAMN04488554_2033"/>
<dbReference type="PROSITE" id="PS00356">
    <property type="entry name" value="HTH_LACI_1"/>
    <property type="match status" value="1"/>
</dbReference>
<dbReference type="EMBL" id="FNTX01000001">
    <property type="protein sequence ID" value="SEE30154.1"/>
    <property type="molecule type" value="Genomic_DNA"/>
</dbReference>
<dbReference type="AlphaFoldDB" id="A0A1H5HQS7"/>
<evidence type="ECO:0000256" key="1">
    <source>
        <dbReference type="ARBA" id="ARBA00023015"/>
    </source>
</evidence>
<accession>A0A1H5HQS7</accession>
<keyword evidence="2" id="KW-0238">DNA-binding</keyword>
<dbReference type="PANTHER" id="PTHR30146:SF109">
    <property type="entry name" value="HTH-TYPE TRANSCRIPTIONAL REGULATOR GALS"/>
    <property type="match status" value="1"/>
</dbReference>
<dbReference type="SUPFAM" id="SSF47413">
    <property type="entry name" value="lambda repressor-like DNA-binding domains"/>
    <property type="match status" value="1"/>
</dbReference>
<evidence type="ECO:0000313" key="5">
    <source>
        <dbReference type="EMBL" id="SEE30154.1"/>
    </source>
</evidence>
<dbReference type="InterPro" id="IPR000843">
    <property type="entry name" value="HTH_LacI"/>
</dbReference>
<name>A0A1H5HQS7_9MICO</name>
<dbReference type="PROSITE" id="PS50932">
    <property type="entry name" value="HTH_LACI_2"/>
    <property type="match status" value="1"/>
</dbReference>
<dbReference type="CDD" id="cd01392">
    <property type="entry name" value="HTH_LacI"/>
    <property type="match status" value="1"/>
</dbReference>
<dbReference type="Pfam" id="PF00356">
    <property type="entry name" value="LacI"/>
    <property type="match status" value="1"/>
</dbReference>
<dbReference type="Gene3D" id="1.10.260.40">
    <property type="entry name" value="lambda repressor-like DNA-binding domains"/>
    <property type="match status" value="1"/>
</dbReference>
<dbReference type="InterPro" id="IPR010982">
    <property type="entry name" value="Lambda_DNA-bd_dom_sf"/>
</dbReference>
<dbReference type="PANTHER" id="PTHR30146">
    <property type="entry name" value="LACI-RELATED TRANSCRIPTIONAL REPRESSOR"/>
    <property type="match status" value="1"/>
</dbReference>
<dbReference type="Proteomes" id="UP000199220">
    <property type="component" value="Unassembled WGS sequence"/>
</dbReference>
<dbReference type="SMART" id="SM00354">
    <property type="entry name" value="HTH_LACI"/>
    <property type="match status" value="1"/>
</dbReference>
<feature type="domain" description="HTH lacI-type" evidence="4">
    <location>
        <begin position="15"/>
        <end position="69"/>
    </location>
</feature>
<dbReference type="Gene3D" id="3.40.50.2300">
    <property type="match status" value="2"/>
</dbReference>
<dbReference type="GO" id="GO:0000976">
    <property type="term" value="F:transcription cis-regulatory region binding"/>
    <property type="evidence" value="ECO:0007669"/>
    <property type="project" value="TreeGrafter"/>
</dbReference>
<dbReference type="InterPro" id="IPR028082">
    <property type="entry name" value="Peripla_BP_I"/>
</dbReference>
<dbReference type="GO" id="GO:0003700">
    <property type="term" value="F:DNA-binding transcription factor activity"/>
    <property type="evidence" value="ECO:0007669"/>
    <property type="project" value="TreeGrafter"/>
</dbReference>
<evidence type="ECO:0000256" key="2">
    <source>
        <dbReference type="ARBA" id="ARBA00023125"/>
    </source>
</evidence>
<proteinExistence type="predicted"/>
<evidence type="ECO:0000259" key="4">
    <source>
        <dbReference type="PROSITE" id="PS50932"/>
    </source>
</evidence>
<organism evidence="5 6">
    <name type="scientific">Ruania alba</name>
    <dbReference type="NCBI Taxonomy" id="648782"/>
    <lineage>
        <taxon>Bacteria</taxon>
        <taxon>Bacillati</taxon>
        <taxon>Actinomycetota</taxon>
        <taxon>Actinomycetes</taxon>
        <taxon>Micrococcales</taxon>
        <taxon>Ruaniaceae</taxon>
        <taxon>Ruania</taxon>
    </lineage>
</organism>
<dbReference type="CDD" id="cd06267">
    <property type="entry name" value="PBP1_LacI_sugar_binding-like"/>
    <property type="match status" value="1"/>
</dbReference>
<keyword evidence="1" id="KW-0805">Transcription regulation</keyword>
<reference evidence="6" key="1">
    <citation type="submission" date="2016-10" db="EMBL/GenBank/DDBJ databases">
        <authorList>
            <person name="Varghese N."/>
            <person name="Submissions S."/>
        </authorList>
    </citation>
    <scope>NUCLEOTIDE SEQUENCE [LARGE SCALE GENOMIC DNA]</scope>
    <source>
        <strain evidence="6">DSM 21368</strain>
    </source>
</reference>
<gene>
    <name evidence="5" type="ORF">SAMN04488554_2033</name>
</gene>
<dbReference type="Pfam" id="PF13377">
    <property type="entry name" value="Peripla_BP_3"/>
    <property type="match status" value="1"/>
</dbReference>
<dbReference type="SUPFAM" id="SSF53822">
    <property type="entry name" value="Periplasmic binding protein-like I"/>
    <property type="match status" value="1"/>
</dbReference>
<evidence type="ECO:0000313" key="6">
    <source>
        <dbReference type="Proteomes" id="UP000199220"/>
    </source>
</evidence>
<protein>
    <submittedName>
        <fullName evidence="5">Transcriptional regulator, LacI family</fullName>
    </submittedName>
</protein>